<keyword evidence="7" id="KW-1185">Reference proteome</keyword>
<evidence type="ECO:0000256" key="2">
    <source>
        <dbReference type="ARBA" id="ARBA00022884"/>
    </source>
</evidence>
<feature type="compositionally biased region" description="Basic and acidic residues" evidence="5">
    <location>
        <begin position="157"/>
        <end position="205"/>
    </location>
</feature>
<dbReference type="GeneID" id="105428905"/>
<protein>
    <submittedName>
        <fullName evidence="8 9">RNA-binding protein 7</fullName>
    </submittedName>
</protein>
<dbReference type="InterPro" id="IPR012677">
    <property type="entry name" value="Nucleotide-bd_a/b_plait_sf"/>
</dbReference>
<dbReference type="KEGG" id="pbar:105428905"/>
<evidence type="ECO:0000313" key="9">
    <source>
        <dbReference type="RefSeq" id="XP_011639809.1"/>
    </source>
</evidence>
<sequence>MDDDARTIYCGNLSEKVTEDILYELFLQGGPVQKITIPKDRDGKQRTYGFITYKHIHSVDYALHLFEGTMLYNRILNMKLRNSTESQQAEQFPNSVRHMNHMLEQGQQMVLGNYPPQIAGGTTFGTYISQDGLTYPRQLDTNSSNDDRGRRNYPYQRNRDRKSERDKDRNQERDRNRERNRDRDREKDRGKSRECNHDHYRDERSYHKRNNNYHSNDYFRHNDNRKRWTYH</sequence>
<reference evidence="8 9" key="1">
    <citation type="submission" date="2025-04" db="UniProtKB">
        <authorList>
            <consortium name="RefSeq"/>
        </authorList>
    </citation>
    <scope>IDENTIFICATION</scope>
</reference>
<evidence type="ECO:0000256" key="4">
    <source>
        <dbReference type="PROSITE-ProRule" id="PRU00176"/>
    </source>
</evidence>
<evidence type="ECO:0000313" key="7">
    <source>
        <dbReference type="Proteomes" id="UP000504615"/>
    </source>
</evidence>
<dbReference type="PANTHER" id="PTHR13798:SF11">
    <property type="entry name" value="RNA-BINDING PROTEIN 7-RELATED"/>
    <property type="match status" value="1"/>
</dbReference>
<gene>
    <name evidence="8 9" type="primary">LOC105428905</name>
</gene>
<evidence type="ECO:0000313" key="8">
    <source>
        <dbReference type="RefSeq" id="XP_011639808.1"/>
    </source>
</evidence>
<keyword evidence="2 4" id="KW-0694">RNA-binding</keyword>
<dbReference type="InterPro" id="IPR035979">
    <property type="entry name" value="RBD_domain_sf"/>
</dbReference>
<evidence type="ECO:0000259" key="6">
    <source>
        <dbReference type="PROSITE" id="PS50102"/>
    </source>
</evidence>
<organism evidence="7 8">
    <name type="scientific">Pogonomyrmex barbatus</name>
    <name type="common">red harvester ant</name>
    <dbReference type="NCBI Taxonomy" id="144034"/>
    <lineage>
        <taxon>Eukaryota</taxon>
        <taxon>Metazoa</taxon>
        <taxon>Ecdysozoa</taxon>
        <taxon>Arthropoda</taxon>
        <taxon>Hexapoda</taxon>
        <taxon>Insecta</taxon>
        <taxon>Pterygota</taxon>
        <taxon>Neoptera</taxon>
        <taxon>Endopterygota</taxon>
        <taxon>Hymenoptera</taxon>
        <taxon>Apocrita</taxon>
        <taxon>Aculeata</taxon>
        <taxon>Formicoidea</taxon>
        <taxon>Formicidae</taxon>
        <taxon>Myrmicinae</taxon>
        <taxon>Pogonomyrmex</taxon>
    </lineage>
</organism>
<name>A0A6I9WCA0_9HYME</name>
<dbReference type="InterPro" id="IPR052285">
    <property type="entry name" value="NEXT_complex_subunit"/>
</dbReference>
<dbReference type="GO" id="GO:0005654">
    <property type="term" value="C:nucleoplasm"/>
    <property type="evidence" value="ECO:0007669"/>
    <property type="project" value="UniProtKB-SubCell"/>
</dbReference>
<evidence type="ECO:0000256" key="5">
    <source>
        <dbReference type="SAM" id="MobiDB-lite"/>
    </source>
</evidence>
<dbReference type="Gene3D" id="3.30.70.330">
    <property type="match status" value="1"/>
</dbReference>
<feature type="domain" description="RRM" evidence="6">
    <location>
        <begin position="6"/>
        <end position="83"/>
    </location>
</feature>
<dbReference type="Pfam" id="PF00076">
    <property type="entry name" value="RRM_1"/>
    <property type="match status" value="1"/>
</dbReference>
<keyword evidence="3" id="KW-0539">Nucleus</keyword>
<proteinExistence type="predicted"/>
<evidence type="ECO:0000256" key="3">
    <source>
        <dbReference type="ARBA" id="ARBA00023242"/>
    </source>
</evidence>
<dbReference type="SUPFAM" id="SSF54928">
    <property type="entry name" value="RNA-binding domain, RBD"/>
    <property type="match status" value="1"/>
</dbReference>
<accession>A0A6I9WCA0</accession>
<dbReference type="GO" id="GO:0000381">
    <property type="term" value="P:regulation of alternative mRNA splicing, via spliceosome"/>
    <property type="evidence" value="ECO:0007669"/>
    <property type="project" value="TreeGrafter"/>
</dbReference>
<dbReference type="RefSeq" id="XP_011639808.1">
    <property type="nucleotide sequence ID" value="XM_011641506.1"/>
</dbReference>
<dbReference type="RefSeq" id="XP_011639809.1">
    <property type="nucleotide sequence ID" value="XM_011641507.1"/>
</dbReference>
<dbReference type="PROSITE" id="PS50102">
    <property type="entry name" value="RRM"/>
    <property type="match status" value="1"/>
</dbReference>
<feature type="region of interest" description="Disordered" evidence="5">
    <location>
        <begin position="134"/>
        <end position="231"/>
    </location>
</feature>
<dbReference type="PANTHER" id="PTHR13798">
    <property type="entry name" value="RNA BINDING MOTIF RBM PROTEIN -RELATED"/>
    <property type="match status" value="1"/>
</dbReference>
<dbReference type="SMART" id="SM00360">
    <property type="entry name" value="RRM"/>
    <property type="match status" value="1"/>
</dbReference>
<dbReference type="Proteomes" id="UP000504615">
    <property type="component" value="Unplaced"/>
</dbReference>
<dbReference type="GO" id="GO:0003727">
    <property type="term" value="F:single-stranded RNA binding"/>
    <property type="evidence" value="ECO:0007669"/>
    <property type="project" value="TreeGrafter"/>
</dbReference>
<dbReference type="CDD" id="cd12336">
    <property type="entry name" value="RRM_RBM7_like"/>
    <property type="match status" value="1"/>
</dbReference>
<feature type="compositionally biased region" description="Basic and acidic residues" evidence="5">
    <location>
        <begin position="217"/>
        <end position="231"/>
    </location>
</feature>
<dbReference type="AlphaFoldDB" id="A0A6I9WCA0"/>
<dbReference type="OrthoDB" id="407442at2759"/>
<dbReference type="InterPro" id="IPR000504">
    <property type="entry name" value="RRM_dom"/>
</dbReference>
<evidence type="ECO:0000256" key="1">
    <source>
        <dbReference type="ARBA" id="ARBA00004642"/>
    </source>
</evidence>
<comment type="subcellular location">
    <subcellularLocation>
        <location evidence="1">Nucleus</location>
        <location evidence="1">Nucleoplasm</location>
    </subcellularLocation>
</comment>